<dbReference type="Proteomes" id="UP000604046">
    <property type="component" value="Unassembled WGS sequence"/>
</dbReference>
<protein>
    <submittedName>
        <fullName evidence="4">Uncharacterized protein</fullName>
    </submittedName>
</protein>
<evidence type="ECO:0000256" key="2">
    <source>
        <dbReference type="SAM" id="Phobius"/>
    </source>
</evidence>
<feature type="signal peptide" evidence="3">
    <location>
        <begin position="1"/>
        <end position="20"/>
    </location>
</feature>
<feature type="transmembrane region" description="Helical" evidence="2">
    <location>
        <begin position="275"/>
        <end position="300"/>
    </location>
</feature>
<feature type="transmembrane region" description="Helical" evidence="2">
    <location>
        <begin position="306"/>
        <end position="327"/>
    </location>
</feature>
<evidence type="ECO:0000313" key="5">
    <source>
        <dbReference type="Proteomes" id="UP000604046"/>
    </source>
</evidence>
<feature type="compositionally biased region" description="Polar residues" evidence="1">
    <location>
        <begin position="43"/>
        <end position="55"/>
    </location>
</feature>
<dbReference type="AlphaFoldDB" id="A0A812SB96"/>
<sequence length="636" mass="69930">MYAVRLAVLAWICALHGTYAARTAAEHVTRAQKDSFELELERNFSSPGASANATGPEQEGKKSKTEDETAKLDASDADPVETAGTVLVLNASDMSRMKLEQGPGGGTVISTVISTANNSAGLGKFHSGQLVRLGGHYVRYSHPSVVRSVWARALNETGGHGITAMLMEGEVDSVEDLMILVGVIPALASLYVAVIALPWFIGEVIVFGRILSDAKPPTWPETNKPWEQENIMTKFEQVEQKLGITTQPPYKLQPFHSQWQPPKHLHFLNMIGNQYLWGVVILFQAAYLGKVFVFNIQFLLVDPTSVSVSFAVAFLGLVEAISVSCGVKWAQTNDLASAGKEFHCPVPKDVELKQRLEQQMLSCMVPCFVSMCLLFPIGFFKAHALFLIVVGSTPGFMPLVSNMVWDLNRALVKMAMLGLMLHVCLLARIAKTHVEALKQEVVTVYVKQKEATADTTSSHGQFNKERMELVHAYVVKVAVLILPRLPSVGMAAVVSVACSLVRTLLVILTFLTSERSVSELWYVIARMIIEFSGAMCLLPLTEVSNACDDLQPELNKLRAVSKPDDDKHIRRTEAYIKKANEGQGLGFVLYGVGMVVNRRILVSVGVKIVTFSSIGLTLAKRYIEDQKHYMAEYKTS</sequence>
<feature type="transmembrane region" description="Helical" evidence="2">
    <location>
        <begin position="363"/>
        <end position="390"/>
    </location>
</feature>
<proteinExistence type="predicted"/>
<name>A0A812SB96_9DINO</name>
<gene>
    <name evidence="4" type="ORF">SNAT2548_LOCUS26730</name>
</gene>
<dbReference type="EMBL" id="CAJNDS010002440">
    <property type="protein sequence ID" value="CAE7475870.1"/>
    <property type="molecule type" value="Genomic_DNA"/>
</dbReference>
<accession>A0A812SB96</accession>
<keyword evidence="5" id="KW-1185">Reference proteome</keyword>
<keyword evidence="3" id="KW-0732">Signal</keyword>
<feature type="chain" id="PRO_5032276369" evidence="3">
    <location>
        <begin position="21"/>
        <end position="636"/>
    </location>
</feature>
<evidence type="ECO:0000256" key="1">
    <source>
        <dbReference type="SAM" id="MobiDB-lite"/>
    </source>
</evidence>
<feature type="transmembrane region" description="Helical" evidence="2">
    <location>
        <begin position="410"/>
        <end position="430"/>
    </location>
</feature>
<feature type="region of interest" description="Disordered" evidence="1">
    <location>
        <begin position="43"/>
        <end position="76"/>
    </location>
</feature>
<reference evidence="4" key="1">
    <citation type="submission" date="2021-02" db="EMBL/GenBank/DDBJ databases">
        <authorList>
            <person name="Dougan E. K."/>
            <person name="Rhodes N."/>
            <person name="Thang M."/>
            <person name="Chan C."/>
        </authorList>
    </citation>
    <scope>NUCLEOTIDE SEQUENCE</scope>
</reference>
<evidence type="ECO:0000313" key="4">
    <source>
        <dbReference type="EMBL" id="CAE7475870.1"/>
    </source>
</evidence>
<organism evidence="4 5">
    <name type="scientific">Symbiodinium natans</name>
    <dbReference type="NCBI Taxonomy" id="878477"/>
    <lineage>
        <taxon>Eukaryota</taxon>
        <taxon>Sar</taxon>
        <taxon>Alveolata</taxon>
        <taxon>Dinophyceae</taxon>
        <taxon>Suessiales</taxon>
        <taxon>Symbiodiniaceae</taxon>
        <taxon>Symbiodinium</taxon>
    </lineage>
</organism>
<comment type="caution">
    <text evidence="4">The sequence shown here is derived from an EMBL/GenBank/DDBJ whole genome shotgun (WGS) entry which is preliminary data.</text>
</comment>
<keyword evidence="2" id="KW-0812">Transmembrane</keyword>
<feature type="transmembrane region" description="Helical" evidence="2">
    <location>
        <begin position="600"/>
        <end position="619"/>
    </location>
</feature>
<feature type="transmembrane region" description="Helical" evidence="2">
    <location>
        <begin position="177"/>
        <end position="201"/>
    </location>
</feature>
<keyword evidence="2" id="KW-1133">Transmembrane helix</keyword>
<feature type="compositionally biased region" description="Basic and acidic residues" evidence="1">
    <location>
        <begin position="58"/>
        <end position="74"/>
    </location>
</feature>
<evidence type="ECO:0000256" key="3">
    <source>
        <dbReference type="SAM" id="SignalP"/>
    </source>
</evidence>
<keyword evidence="2" id="KW-0472">Membrane</keyword>